<comment type="caution">
    <text evidence="1">The sequence shown here is derived from an EMBL/GenBank/DDBJ whole genome shotgun (WGS) entry which is preliminary data.</text>
</comment>
<protein>
    <submittedName>
        <fullName evidence="1">30S ribosomal protein S7, chloroplastic</fullName>
    </submittedName>
</protein>
<evidence type="ECO:0000313" key="1">
    <source>
        <dbReference type="EMBL" id="KAJ7967051.1"/>
    </source>
</evidence>
<dbReference type="EMBL" id="JARAOO010000005">
    <property type="protein sequence ID" value="KAJ7967051.1"/>
    <property type="molecule type" value="Genomic_DNA"/>
</dbReference>
<name>A0AAD7M0X6_QUISA</name>
<dbReference type="KEGG" id="qsa:O6P43_011365"/>
<reference evidence="1" key="1">
    <citation type="journal article" date="2023" name="Science">
        <title>Elucidation of the pathway for biosynthesis of saponin adjuvants from the soapbark tree.</title>
        <authorList>
            <person name="Reed J."/>
            <person name="Orme A."/>
            <person name="El-Demerdash A."/>
            <person name="Owen C."/>
            <person name="Martin L.B.B."/>
            <person name="Misra R.C."/>
            <person name="Kikuchi S."/>
            <person name="Rejzek M."/>
            <person name="Martin A.C."/>
            <person name="Harkess A."/>
            <person name="Leebens-Mack J."/>
            <person name="Louveau T."/>
            <person name="Stephenson M.J."/>
            <person name="Osbourn A."/>
        </authorList>
    </citation>
    <scope>NUCLEOTIDE SEQUENCE</scope>
    <source>
        <strain evidence="1">S10</strain>
    </source>
</reference>
<dbReference type="GO" id="GO:0005840">
    <property type="term" value="C:ribosome"/>
    <property type="evidence" value="ECO:0007669"/>
    <property type="project" value="UniProtKB-KW"/>
</dbReference>
<gene>
    <name evidence="1" type="ORF">O6P43_011365</name>
</gene>
<organism evidence="1 2">
    <name type="scientific">Quillaja saponaria</name>
    <name type="common">Soap bark tree</name>
    <dbReference type="NCBI Taxonomy" id="32244"/>
    <lineage>
        <taxon>Eukaryota</taxon>
        <taxon>Viridiplantae</taxon>
        <taxon>Streptophyta</taxon>
        <taxon>Embryophyta</taxon>
        <taxon>Tracheophyta</taxon>
        <taxon>Spermatophyta</taxon>
        <taxon>Magnoliopsida</taxon>
        <taxon>eudicotyledons</taxon>
        <taxon>Gunneridae</taxon>
        <taxon>Pentapetalae</taxon>
        <taxon>rosids</taxon>
        <taxon>fabids</taxon>
        <taxon>Fabales</taxon>
        <taxon>Quillajaceae</taxon>
        <taxon>Quillaja</taxon>
    </lineage>
</organism>
<evidence type="ECO:0000313" key="2">
    <source>
        <dbReference type="Proteomes" id="UP001163823"/>
    </source>
</evidence>
<proteinExistence type="predicted"/>
<accession>A0AAD7M0X6</accession>
<keyword evidence="1" id="KW-0687">Ribonucleoprotein</keyword>
<dbReference type="Proteomes" id="UP001163823">
    <property type="component" value="Chromosome 5"/>
</dbReference>
<sequence length="111" mass="12634">MLFVKGKDGNILVFFKSWLELGAYCLTPDIAVKARHVGGSSHQIPIEIGSTQGKALETVEALKSYGLIDIQQDDFSLKVTFTFLKFKFEVDNFFWDNKFCSLYIFLHQSSN</sequence>
<keyword evidence="1" id="KW-0689">Ribosomal protein</keyword>
<keyword evidence="2" id="KW-1185">Reference proteome</keyword>
<dbReference type="AlphaFoldDB" id="A0AAD7M0X6"/>